<comment type="caution">
    <text evidence="2">The sequence shown here is derived from an EMBL/GenBank/DDBJ whole genome shotgun (WGS) entry which is preliminary data.</text>
</comment>
<protein>
    <submittedName>
        <fullName evidence="2">SPOR domain-containing protein</fullName>
    </submittedName>
</protein>
<dbReference type="AlphaFoldDB" id="A0A9D9E3V4"/>
<dbReference type="Gene3D" id="3.30.70.1070">
    <property type="entry name" value="Sporulation related repeat"/>
    <property type="match status" value="1"/>
</dbReference>
<dbReference type="SUPFAM" id="SSF110997">
    <property type="entry name" value="Sporulation related repeat"/>
    <property type="match status" value="1"/>
</dbReference>
<organism evidence="2 3">
    <name type="scientific">Candidatus Caccoplasma merdipullorum</name>
    <dbReference type="NCBI Taxonomy" id="2840718"/>
    <lineage>
        <taxon>Bacteria</taxon>
        <taxon>Pseudomonadati</taxon>
        <taxon>Bacteroidota</taxon>
        <taxon>Bacteroidia</taxon>
        <taxon>Bacteroidales</taxon>
        <taxon>Bacteroidaceae</taxon>
        <taxon>Bacteroidaceae incertae sedis</taxon>
        <taxon>Candidatus Caccoplasma</taxon>
    </lineage>
</organism>
<evidence type="ECO:0000259" key="1">
    <source>
        <dbReference type="PROSITE" id="PS51724"/>
    </source>
</evidence>
<dbReference type="InterPro" id="IPR036680">
    <property type="entry name" value="SPOR-like_sf"/>
</dbReference>
<evidence type="ECO:0000313" key="3">
    <source>
        <dbReference type="Proteomes" id="UP000823636"/>
    </source>
</evidence>
<accession>A0A9D9E3V4</accession>
<feature type="domain" description="SPOR" evidence="1">
    <location>
        <begin position="64"/>
        <end position="146"/>
    </location>
</feature>
<reference evidence="2" key="2">
    <citation type="journal article" date="2021" name="PeerJ">
        <title>Extensive microbial diversity within the chicken gut microbiome revealed by metagenomics and culture.</title>
        <authorList>
            <person name="Gilroy R."/>
            <person name="Ravi A."/>
            <person name="Getino M."/>
            <person name="Pursley I."/>
            <person name="Horton D.L."/>
            <person name="Alikhan N.F."/>
            <person name="Baker D."/>
            <person name="Gharbi K."/>
            <person name="Hall N."/>
            <person name="Watson M."/>
            <person name="Adriaenssens E.M."/>
            <person name="Foster-Nyarko E."/>
            <person name="Jarju S."/>
            <person name="Secka A."/>
            <person name="Antonio M."/>
            <person name="Oren A."/>
            <person name="Chaudhuri R.R."/>
            <person name="La Ragione R."/>
            <person name="Hildebrand F."/>
            <person name="Pallen M.J."/>
        </authorList>
    </citation>
    <scope>NUCLEOTIDE SEQUENCE</scope>
    <source>
        <strain evidence="2">G3-4614</strain>
    </source>
</reference>
<dbReference type="Pfam" id="PF05036">
    <property type="entry name" value="SPOR"/>
    <property type="match status" value="1"/>
</dbReference>
<dbReference type="Proteomes" id="UP000823636">
    <property type="component" value="Unassembled WGS sequence"/>
</dbReference>
<dbReference type="PROSITE" id="PS51724">
    <property type="entry name" value="SPOR"/>
    <property type="match status" value="1"/>
</dbReference>
<evidence type="ECO:0000313" key="2">
    <source>
        <dbReference type="EMBL" id="MBO8438618.1"/>
    </source>
</evidence>
<proteinExistence type="predicted"/>
<dbReference type="InterPro" id="IPR007730">
    <property type="entry name" value="SPOR-like_dom"/>
</dbReference>
<reference evidence="2" key="1">
    <citation type="submission" date="2020-10" db="EMBL/GenBank/DDBJ databases">
        <authorList>
            <person name="Gilroy R."/>
        </authorList>
    </citation>
    <scope>NUCLEOTIDE SEQUENCE</scope>
    <source>
        <strain evidence="2">G3-4614</strain>
    </source>
</reference>
<gene>
    <name evidence="2" type="ORF">IAC54_06955</name>
</gene>
<dbReference type="EMBL" id="JADIMW010000074">
    <property type="protein sequence ID" value="MBO8438618.1"/>
    <property type="molecule type" value="Genomic_DNA"/>
</dbReference>
<name>A0A9D9E3V4_9BACT</name>
<sequence>MNLKRTGIIPLLLAVAIAAIAGSGDKKVNIINELAVETDGAVVKIEQDARLDSMLSRHGSYTGERAVSGFRIQIYSSNTQKRAKEEAQNRAATIEAYDDELTAYVTFNSPFWRVRVGDFINYEDAVAKLRELKAAFPNYDDMRIVKDNVIEKF</sequence>
<dbReference type="GO" id="GO:0042834">
    <property type="term" value="F:peptidoglycan binding"/>
    <property type="evidence" value="ECO:0007669"/>
    <property type="project" value="InterPro"/>
</dbReference>